<reference evidence="1" key="1">
    <citation type="journal article" date="2020" name="Nature">
        <title>Giant virus diversity and host interactions through global metagenomics.</title>
        <authorList>
            <person name="Schulz F."/>
            <person name="Roux S."/>
            <person name="Paez-Espino D."/>
            <person name="Jungbluth S."/>
            <person name="Walsh D.A."/>
            <person name="Denef V.J."/>
            <person name="McMahon K.D."/>
            <person name="Konstantinidis K.T."/>
            <person name="Eloe-Fadrosh E.A."/>
            <person name="Kyrpides N.C."/>
            <person name="Woyke T."/>
        </authorList>
    </citation>
    <scope>NUCLEOTIDE SEQUENCE</scope>
    <source>
        <strain evidence="1">GVMAG-M-3300023179-2</strain>
    </source>
</reference>
<evidence type="ECO:0000313" key="1">
    <source>
        <dbReference type="EMBL" id="QHT26730.1"/>
    </source>
</evidence>
<sequence length="300" mass="35925">MSSSEINDNFINFYSKNDPIIDELVLIHIIEKCDSFFKAKLIEYNYNGIMNFQDATKKKKVISWNKILQFNKNIVAKVTDIDKNAKIVQLSVTYLHDDSLTILNTVKISNEKLFSQIQDKLMKYFNENKQLEHFIKSFSILNNDKDNIIYNYNYIWKNLIHFIDSQRENNKISIWKYFNDNIIFLKDWIEKSNFDDDFYKNFINFYNKKNKESNYKLITKVGLISLVGVTIIKEIINKILNDINFTHTFKYDSTPYYLLESNSEDTNDNDHFNFLEKLKIECVQYPNIFIKIDYCAKKKY</sequence>
<protein>
    <recommendedName>
        <fullName evidence="2">S1 motif domain-containing protein</fullName>
    </recommendedName>
</protein>
<dbReference type="InterPro" id="IPR012340">
    <property type="entry name" value="NA-bd_OB-fold"/>
</dbReference>
<dbReference type="Gene3D" id="2.40.50.140">
    <property type="entry name" value="Nucleic acid-binding proteins"/>
    <property type="match status" value="1"/>
</dbReference>
<organism evidence="1">
    <name type="scientific">viral metagenome</name>
    <dbReference type="NCBI Taxonomy" id="1070528"/>
    <lineage>
        <taxon>unclassified sequences</taxon>
        <taxon>metagenomes</taxon>
        <taxon>organismal metagenomes</taxon>
    </lineage>
</organism>
<evidence type="ECO:0008006" key="2">
    <source>
        <dbReference type="Google" id="ProtNLM"/>
    </source>
</evidence>
<name>A0A6C0EE31_9ZZZZ</name>
<accession>A0A6C0EE31</accession>
<proteinExistence type="predicted"/>
<dbReference type="EMBL" id="MN739801">
    <property type="protein sequence ID" value="QHT26730.1"/>
    <property type="molecule type" value="Genomic_DNA"/>
</dbReference>
<dbReference type="AlphaFoldDB" id="A0A6C0EE31"/>